<dbReference type="InterPro" id="IPR008974">
    <property type="entry name" value="TRAF-like"/>
</dbReference>
<gene>
    <name evidence="4" type="ORF">TBRA_LOCUS11955</name>
</gene>
<name>A0A6H5ISX1_9HYME</name>
<feature type="region of interest" description="Disordered" evidence="1">
    <location>
        <begin position="175"/>
        <end position="204"/>
    </location>
</feature>
<dbReference type="Pfam" id="PF00651">
    <property type="entry name" value="BTB"/>
    <property type="match status" value="1"/>
</dbReference>
<dbReference type="SUPFAM" id="SSF49599">
    <property type="entry name" value="TRAF domain-like"/>
    <property type="match status" value="1"/>
</dbReference>
<dbReference type="Gene3D" id="2.60.210.10">
    <property type="entry name" value="Apoptosis, Tumor Necrosis Factor Receptor Associated Protein 2, Chain A"/>
    <property type="match status" value="1"/>
</dbReference>
<evidence type="ECO:0000259" key="3">
    <source>
        <dbReference type="PROSITE" id="PS50144"/>
    </source>
</evidence>
<dbReference type="CDD" id="cd00121">
    <property type="entry name" value="MATH"/>
    <property type="match status" value="1"/>
</dbReference>
<evidence type="ECO:0000313" key="4">
    <source>
        <dbReference type="EMBL" id="CAB0040227.1"/>
    </source>
</evidence>
<dbReference type="Gene3D" id="3.30.710.10">
    <property type="entry name" value="Potassium Channel Kv1.1, Chain A"/>
    <property type="match status" value="1"/>
</dbReference>
<protein>
    <recommendedName>
        <fullName evidence="6">BTB domain-containing protein</fullName>
    </recommendedName>
</protein>
<proteinExistence type="predicted"/>
<evidence type="ECO:0000259" key="2">
    <source>
        <dbReference type="PROSITE" id="PS50097"/>
    </source>
</evidence>
<reference evidence="4 5" key="1">
    <citation type="submission" date="2020-02" db="EMBL/GenBank/DDBJ databases">
        <authorList>
            <person name="Ferguson B K."/>
        </authorList>
    </citation>
    <scope>NUCLEOTIDE SEQUENCE [LARGE SCALE GENOMIC DNA]</scope>
</reference>
<dbReference type="OrthoDB" id="7672873at2759"/>
<dbReference type="InterPro" id="IPR011333">
    <property type="entry name" value="SKP1/BTB/POZ_sf"/>
</dbReference>
<dbReference type="Proteomes" id="UP000479190">
    <property type="component" value="Unassembled WGS sequence"/>
</dbReference>
<sequence>MTTKNDDSVGELQQTELSYKQKWIVKNFSEVDYACRSGQSNKIVSPHFFTSNDYVDLEWRLSLYPRGKPAPAAAAAAPAVTGTITGNRCMSLYVESLNDVCLTATVSLAFLNCNNERIAEKTLLNKQFGPRQSYGYRQFIDRKYVLVECNSVLPNDSLTVHCEIVLDASLCSNDDGSTDRNDGSSSSSDDNDDDGDDNDPGEIDELKRRLRELGDYEKLFESGEFSDVIFSTRDGAKIPAHRCVLASRSPVFHAMFSRASSCRSNGVGKLEHQQQGVVEVKDVGHKVLKELLRFAYTGRWLTDEQNSSSSSHKSSSDCDEISADLLVAAEKYSLQGLKDLCEKRLVSRLSTKNAVEYLKLADTYGADRLKKRTIEFVAAHSDEIVHNPDFQLLGDLHRSVICELFKATVEQKTTSTKQ</sequence>
<evidence type="ECO:0008006" key="6">
    <source>
        <dbReference type="Google" id="ProtNLM"/>
    </source>
</evidence>
<dbReference type="EMBL" id="CADCXV010001011">
    <property type="protein sequence ID" value="CAB0040227.1"/>
    <property type="molecule type" value="Genomic_DNA"/>
</dbReference>
<evidence type="ECO:0000313" key="5">
    <source>
        <dbReference type="Proteomes" id="UP000479190"/>
    </source>
</evidence>
<dbReference type="PROSITE" id="PS50097">
    <property type="entry name" value="BTB"/>
    <property type="match status" value="1"/>
</dbReference>
<dbReference type="SUPFAM" id="SSF54695">
    <property type="entry name" value="POZ domain"/>
    <property type="match status" value="1"/>
</dbReference>
<dbReference type="PROSITE" id="PS50144">
    <property type="entry name" value="MATH"/>
    <property type="match status" value="1"/>
</dbReference>
<dbReference type="Gene3D" id="1.25.40.420">
    <property type="match status" value="1"/>
</dbReference>
<dbReference type="GO" id="GO:0030163">
    <property type="term" value="P:protein catabolic process"/>
    <property type="evidence" value="ECO:0007669"/>
    <property type="project" value="UniProtKB-ARBA"/>
</dbReference>
<feature type="domain" description="BTB" evidence="2">
    <location>
        <begin position="226"/>
        <end position="304"/>
    </location>
</feature>
<accession>A0A6H5ISX1</accession>
<feature type="domain" description="MATH" evidence="3">
    <location>
        <begin position="18"/>
        <end position="164"/>
    </location>
</feature>
<feature type="compositionally biased region" description="Acidic residues" evidence="1">
    <location>
        <begin position="189"/>
        <end position="203"/>
    </location>
</feature>
<keyword evidence="5" id="KW-1185">Reference proteome</keyword>
<dbReference type="AlphaFoldDB" id="A0A6H5ISX1"/>
<evidence type="ECO:0000256" key="1">
    <source>
        <dbReference type="SAM" id="MobiDB-lite"/>
    </source>
</evidence>
<dbReference type="InterPro" id="IPR002083">
    <property type="entry name" value="MATH/TRAF_dom"/>
</dbReference>
<dbReference type="InterPro" id="IPR000210">
    <property type="entry name" value="BTB/POZ_dom"/>
</dbReference>
<dbReference type="SMART" id="SM00225">
    <property type="entry name" value="BTB"/>
    <property type="match status" value="1"/>
</dbReference>
<organism evidence="4 5">
    <name type="scientific">Trichogramma brassicae</name>
    <dbReference type="NCBI Taxonomy" id="86971"/>
    <lineage>
        <taxon>Eukaryota</taxon>
        <taxon>Metazoa</taxon>
        <taxon>Ecdysozoa</taxon>
        <taxon>Arthropoda</taxon>
        <taxon>Hexapoda</taxon>
        <taxon>Insecta</taxon>
        <taxon>Pterygota</taxon>
        <taxon>Neoptera</taxon>
        <taxon>Endopterygota</taxon>
        <taxon>Hymenoptera</taxon>
        <taxon>Apocrita</taxon>
        <taxon>Proctotrupomorpha</taxon>
        <taxon>Chalcidoidea</taxon>
        <taxon>Trichogrammatidae</taxon>
        <taxon>Trichogramma</taxon>
    </lineage>
</organism>
<dbReference type="PANTHER" id="PTHR24413">
    <property type="entry name" value="SPECKLE-TYPE POZ PROTEIN"/>
    <property type="match status" value="1"/>
</dbReference>